<name>A0A9P0E941_NEZVI</name>
<protein>
    <submittedName>
        <fullName evidence="2">Uncharacterized protein</fullName>
    </submittedName>
</protein>
<gene>
    <name evidence="2" type="ORF">NEZAVI_LOCUS4977</name>
</gene>
<dbReference type="EMBL" id="OV725079">
    <property type="protein sequence ID" value="CAH1394477.1"/>
    <property type="molecule type" value="Genomic_DNA"/>
</dbReference>
<feature type="region of interest" description="Disordered" evidence="1">
    <location>
        <begin position="71"/>
        <end position="91"/>
    </location>
</feature>
<evidence type="ECO:0000256" key="1">
    <source>
        <dbReference type="SAM" id="MobiDB-lite"/>
    </source>
</evidence>
<evidence type="ECO:0000313" key="3">
    <source>
        <dbReference type="Proteomes" id="UP001152798"/>
    </source>
</evidence>
<reference evidence="2" key="1">
    <citation type="submission" date="2022-01" db="EMBL/GenBank/DDBJ databases">
        <authorList>
            <person name="King R."/>
        </authorList>
    </citation>
    <scope>NUCLEOTIDE SEQUENCE</scope>
</reference>
<sequence>MARQVVHVHPNVAVVPRTSGHSTPSHMFLRSEISLIKQGLRAVPDTTASGGTLTCTSEKAAGGYSPIGMTLGRADRGGEGVELSQTSSSSSPRLLVALPAPSIGQARLQRLQRFDNYRQRYRDNEDNQNRKATLIGSFIVSPEGSECREPGSDNRCTH</sequence>
<dbReference type="AlphaFoldDB" id="A0A9P0E941"/>
<organism evidence="2 3">
    <name type="scientific">Nezara viridula</name>
    <name type="common">Southern green stink bug</name>
    <name type="synonym">Cimex viridulus</name>
    <dbReference type="NCBI Taxonomy" id="85310"/>
    <lineage>
        <taxon>Eukaryota</taxon>
        <taxon>Metazoa</taxon>
        <taxon>Ecdysozoa</taxon>
        <taxon>Arthropoda</taxon>
        <taxon>Hexapoda</taxon>
        <taxon>Insecta</taxon>
        <taxon>Pterygota</taxon>
        <taxon>Neoptera</taxon>
        <taxon>Paraneoptera</taxon>
        <taxon>Hemiptera</taxon>
        <taxon>Heteroptera</taxon>
        <taxon>Panheteroptera</taxon>
        <taxon>Pentatomomorpha</taxon>
        <taxon>Pentatomoidea</taxon>
        <taxon>Pentatomidae</taxon>
        <taxon>Pentatominae</taxon>
        <taxon>Nezara</taxon>
    </lineage>
</organism>
<proteinExistence type="predicted"/>
<evidence type="ECO:0000313" key="2">
    <source>
        <dbReference type="EMBL" id="CAH1394477.1"/>
    </source>
</evidence>
<keyword evidence="3" id="KW-1185">Reference proteome</keyword>
<accession>A0A9P0E941</accession>
<dbReference type="Proteomes" id="UP001152798">
    <property type="component" value="Chromosome 3"/>
</dbReference>